<feature type="transmembrane region" description="Helical" evidence="9">
    <location>
        <begin position="59"/>
        <end position="77"/>
    </location>
</feature>
<keyword evidence="12" id="KW-0378">Hydrolase</keyword>
<name>E6LDR0_ENTI1</name>
<dbReference type="InterPro" id="IPR017871">
    <property type="entry name" value="ABC_transporter-like_CS"/>
</dbReference>
<comment type="subcellular location">
    <subcellularLocation>
        <location evidence="1">Cell membrane</location>
        <topology evidence="1">Multi-pass membrane protein</topology>
    </subcellularLocation>
</comment>
<evidence type="ECO:0000256" key="2">
    <source>
        <dbReference type="ARBA" id="ARBA00022448"/>
    </source>
</evidence>
<dbReference type="HOGENOM" id="CLU_000604_84_3_9"/>
<dbReference type="GO" id="GO:0016887">
    <property type="term" value="F:ATP hydrolysis activity"/>
    <property type="evidence" value="ECO:0007669"/>
    <property type="project" value="InterPro"/>
</dbReference>
<keyword evidence="2" id="KW-0813">Transport</keyword>
<dbReference type="STRING" id="888064.HMPREF9088_0500"/>
<gene>
    <name evidence="12" type="primary">mdlA2</name>
    <name evidence="12" type="ORF">HMPREF9088_0500</name>
</gene>
<dbReference type="PROSITE" id="PS50929">
    <property type="entry name" value="ABC_TM1F"/>
    <property type="match status" value="1"/>
</dbReference>
<dbReference type="Proteomes" id="UP000010296">
    <property type="component" value="Unassembled WGS sequence"/>
</dbReference>
<reference evidence="12 13" key="1">
    <citation type="submission" date="2010-12" db="EMBL/GenBank/DDBJ databases">
        <authorList>
            <person name="Muzny D."/>
            <person name="Qin X."/>
            <person name="Deng J."/>
            <person name="Jiang H."/>
            <person name="Liu Y."/>
            <person name="Qu J."/>
            <person name="Song X.-Z."/>
            <person name="Zhang L."/>
            <person name="Thornton R."/>
            <person name="Coyle M."/>
            <person name="Francisco L."/>
            <person name="Jackson L."/>
            <person name="Javaid M."/>
            <person name="Korchina V."/>
            <person name="Kovar C."/>
            <person name="Mata R."/>
            <person name="Mathew T."/>
            <person name="Ngo R."/>
            <person name="Nguyen L."/>
            <person name="Nguyen N."/>
            <person name="Okwuonu G."/>
            <person name="Ongeri F."/>
            <person name="Pham C."/>
            <person name="Simmons D."/>
            <person name="Wilczek-Boney K."/>
            <person name="Hale W."/>
            <person name="Jakkamsetti A."/>
            <person name="Pham P."/>
            <person name="Ruth R."/>
            <person name="San Lucas F."/>
            <person name="Warren J."/>
            <person name="Zhang J."/>
            <person name="Zhao Z."/>
            <person name="Zhou C."/>
            <person name="Zhu D."/>
            <person name="Lee S."/>
            <person name="Bess C."/>
            <person name="Blankenburg K."/>
            <person name="Forbes L."/>
            <person name="Fu Q."/>
            <person name="Gubbala S."/>
            <person name="Hirani K."/>
            <person name="Jayaseelan J.C."/>
            <person name="Lara F."/>
            <person name="Munidasa M."/>
            <person name="Palculict T."/>
            <person name="Patil S."/>
            <person name="Pu L.-L."/>
            <person name="Saada N."/>
            <person name="Tang L."/>
            <person name="Weissenberger G."/>
            <person name="Zhu Y."/>
            <person name="Hemphill L."/>
            <person name="Shang Y."/>
            <person name="Youmans B."/>
            <person name="Ayvaz T."/>
            <person name="Ross M."/>
            <person name="Santibanez J."/>
            <person name="Aqrawi P."/>
            <person name="Gross S."/>
            <person name="Joshi V."/>
            <person name="Fowler G."/>
            <person name="Nazareth L."/>
            <person name="Reid J."/>
            <person name="Worley K."/>
            <person name="Petrosino J."/>
            <person name="Highlander S."/>
            <person name="Gibbs R."/>
        </authorList>
    </citation>
    <scope>NUCLEOTIDE SEQUENCE [LARGE SCALE GENOMIC DNA]</scope>
    <source>
        <strain evidence="13">DSM 15952 / CCUG 50447 / LMG 22039 / TP 1.5</strain>
    </source>
</reference>
<feature type="domain" description="ABC transporter" evidence="10">
    <location>
        <begin position="339"/>
        <end position="575"/>
    </location>
</feature>
<dbReference type="GO" id="GO:0005886">
    <property type="term" value="C:plasma membrane"/>
    <property type="evidence" value="ECO:0007669"/>
    <property type="project" value="UniProtKB-SubCell"/>
</dbReference>
<evidence type="ECO:0000256" key="3">
    <source>
        <dbReference type="ARBA" id="ARBA00022475"/>
    </source>
</evidence>
<dbReference type="InterPro" id="IPR011527">
    <property type="entry name" value="ABC1_TM_dom"/>
</dbReference>
<evidence type="ECO:0000259" key="11">
    <source>
        <dbReference type="PROSITE" id="PS50929"/>
    </source>
</evidence>
<keyword evidence="7 9" id="KW-1133">Transmembrane helix</keyword>
<dbReference type="InterPro" id="IPR003593">
    <property type="entry name" value="AAA+_ATPase"/>
</dbReference>
<accession>E6LDR0</accession>
<keyword evidence="4 9" id="KW-0812">Transmembrane</keyword>
<feature type="domain" description="ABC transmembrane type-1" evidence="11">
    <location>
        <begin position="24"/>
        <end position="306"/>
    </location>
</feature>
<dbReference type="InterPro" id="IPR003439">
    <property type="entry name" value="ABC_transporter-like_ATP-bd"/>
</dbReference>
<proteinExistence type="predicted"/>
<dbReference type="InterPro" id="IPR039421">
    <property type="entry name" value="Type_1_exporter"/>
</dbReference>
<keyword evidence="6 12" id="KW-0067">ATP-binding</keyword>
<feature type="transmembrane region" description="Helical" evidence="9">
    <location>
        <begin position="157"/>
        <end position="177"/>
    </location>
</feature>
<keyword evidence="8 9" id="KW-0472">Membrane</keyword>
<dbReference type="EC" id="3.6.3.44" evidence="12"/>
<dbReference type="GO" id="GO:0015421">
    <property type="term" value="F:ABC-type oligopeptide transporter activity"/>
    <property type="evidence" value="ECO:0007669"/>
    <property type="project" value="TreeGrafter"/>
</dbReference>
<dbReference type="GO" id="GO:0005524">
    <property type="term" value="F:ATP binding"/>
    <property type="evidence" value="ECO:0007669"/>
    <property type="project" value="UniProtKB-KW"/>
</dbReference>
<dbReference type="PANTHER" id="PTHR43394">
    <property type="entry name" value="ATP-DEPENDENT PERMEASE MDL1, MITOCHONDRIAL"/>
    <property type="match status" value="1"/>
</dbReference>
<evidence type="ECO:0000313" key="12">
    <source>
        <dbReference type="EMBL" id="EFU74649.1"/>
    </source>
</evidence>
<dbReference type="EMBL" id="AEPV01000018">
    <property type="protein sequence ID" value="EFU74649.1"/>
    <property type="molecule type" value="Genomic_DNA"/>
</dbReference>
<protein>
    <submittedName>
        <fullName evidence="12">ABC transporter, ATP-binding protein</fullName>
        <ecNumber evidence="12">3.6.3.44</ecNumber>
    </submittedName>
</protein>
<dbReference type="Pfam" id="PF00005">
    <property type="entry name" value="ABC_tran"/>
    <property type="match status" value="1"/>
</dbReference>
<feature type="transmembrane region" description="Helical" evidence="9">
    <location>
        <begin position="247"/>
        <end position="265"/>
    </location>
</feature>
<dbReference type="Gene3D" id="1.20.1560.10">
    <property type="entry name" value="ABC transporter type 1, transmembrane domain"/>
    <property type="match status" value="1"/>
</dbReference>
<evidence type="ECO:0000256" key="6">
    <source>
        <dbReference type="ARBA" id="ARBA00022840"/>
    </source>
</evidence>
<dbReference type="InterPro" id="IPR027417">
    <property type="entry name" value="P-loop_NTPase"/>
</dbReference>
<dbReference type="FunFam" id="3.40.50.300:FF:000221">
    <property type="entry name" value="Multidrug ABC transporter ATP-binding protein"/>
    <property type="match status" value="1"/>
</dbReference>
<evidence type="ECO:0000259" key="10">
    <source>
        <dbReference type="PROSITE" id="PS50893"/>
    </source>
</evidence>
<evidence type="ECO:0000256" key="8">
    <source>
        <dbReference type="ARBA" id="ARBA00023136"/>
    </source>
</evidence>
<keyword evidence="5" id="KW-0547">Nucleotide-binding</keyword>
<dbReference type="CDD" id="cd18542">
    <property type="entry name" value="ABC_6TM_YknU_like"/>
    <property type="match status" value="1"/>
</dbReference>
<evidence type="ECO:0000256" key="7">
    <source>
        <dbReference type="ARBA" id="ARBA00022989"/>
    </source>
</evidence>
<evidence type="ECO:0000256" key="1">
    <source>
        <dbReference type="ARBA" id="ARBA00004651"/>
    </source>
</evidence>
<feature type="transmembrane region" description="Helical" evidence="9">
    <location>
        <begin position="130"/>
        <end position="151"/>
    </location>
</feature>
<sequence length="588" mass="66820">MEEKEMNNFQWIWHYAKAYRKHLWLALIFLLLNAALIVVNPLLSGKLVDVVIDQQKTEWLLPFLVVMIAVTLIRTVIRYSYQILFERVGQNTLFVLRQDMYKKLQELDFDFFNHTRVGDIMARMTGDTDAIRHFVSWVIYNILECIIWFVLAMGVMFTLSVPLTLAMLVITPLIYFFTVKMSKEAHPVFFEIRESFARLNSMVEENIGGNRVVKAFTREQYELDKFSHHNEDYKAKNMASANVSATYLPWLDLFAGSLTLISLALGGLLVIHQQMTLGDLIAFNGFLWMLNMPMRMSGWLINDVQRFSAACIKIRQMLNTKPQIPITTHPEEVLIHGDVEFDHVSFHFSDDPKNNVLSDISFSIHPGQTIGILGETGSGKTTLVNLVARFYDPTSGTVKIDGKDAKSYPVRQLRENIAMVMQDIFLFSNTIEENIAFGNPTADAPYIREMARIADADLFISKMPDGYSTIIGERGVGLSGGQKQRISLARALAKNPAILILDDTTSAVDMETESKIQQELTRLTTEKTTFIIAHRISSVREADVILMMEKGRIVEKGTHEELVAKKGAYYEVYQKQLGLAISRDEVTG</sequence>
<dbReference type="InterPro" id="IPR036640">
    <property type="entry name" value="ABC1_TM_sf"/>
</dbReference>
<dbReference type="PATRIC" id="fig|888064.11.peg.451"/>
<dbReference type="AlphaFoldDB" id="E6LDR0"/>
<evidence type="ECO:0000256" key="4">
    <source>
        <dbReference type="ARBA" id="ARBA00022692"/>
    </source>
</evidence>
<feature type="transmembrane region" description="Helical" evidence="9">
    <location>
        <begin position="21"/>
        <end position="39"/>
    </location>
</feature>
<organism evidence="12 13">
    <name type="scientific">Enterococcus italicus (strain DSM 15952 / CCUG 50447 / LMG 22039 / TP 1.5)</name>
    <dbReference type="NCBI Taxonomy" id="888064"/>
    <lineage>
        <taxon>Bacteria</taxon>
        <taxon>Bacillati</taxon>
        <taxon>Bacillota</taxon>
        <taxon>Bacilli</taxon>
        <taxon>Lactobacillales</taxon>
        <taxon>Enterococcaceae</taxon>
        <taxon>Enterococcus</taxon>
    </lineage>
</organism>
<keyword evidence="13" id="KW-1185">Reference proteome</keyword>
<dbReference type="PROSITE" id="PS50893">
    <property type="entry name" value="ABC_TRANSPORTER_2"/>
    <property type="match status" value="1"/>
</dbReference>
<evidence type="ECO:0000256" key="9">
    <source>
        <dbReference type="SAM" id="Phobius"/>
    </source>
</evidence>
<comment type="caution">
    <text evidence="12">The sequence shown here is derived from an EMBL/GenBank/DDBJ whole genome shotgun (WGS) entry which is preliminary data.</text>
</comment>
<dbReference type="SUPFAM" id="SSF52540">
    <property type="entry name" value="P-loop containing nucleoside triphosphate hydrolases"/>
    <property type="match status" value="1"/>
</dbReference>
<keyword evidence="3" id="KW-1003">Cell membrane</keyword>
<dbReference type="Pfam" id="PF00664">
    <property type="entry name" value="ABC_membrane"/>
    <property type="match status" value="1"/>
</dbReference>
<dbReference type="PROSITE" id="PS00211">
    <property type="entry name" value="ABC_TRANSPORTER_1"/>
    <property type="match status" value="1"/>
</dbReference>
<evidence type="ECO:0000313" key="13">
    <source>
        <dbReference type="Proteomes" id="UP000010296"/>
    </source>
</evidence>
<evidence type="ECO:0000256" key="5">
    <source>
        <dbReference type="ARBA" id="ARBA00022741"/>
    </source>
</evidence>
<dbReference type="SMART" id="SM00382">
    <property type="entry name" value="AAA"/>
    <property type="match status" value="1"/>
</dbReference>
<dbReference type="eggNOG" id="COG1132">
    <property type="taxonomic scope" value="Bacteria"/>
</dbReference>
<dbReference type="PANTHER" id="PTHR43394:SF1">
    <property type="entry name" value="ATP-BINDING CASSETTE SUB-FAMILY B MEMBER 10, MITOCHONDRIAL"/>
    <property type="match status" value="1"/>
</dbReference>
<dbReference type="Gene3D" id="3.40.50.300">
    <property type="entry name" value="P-loop containing nucleotide triphosphate hydrolases"/>
    <property type="match status" value="1"/>
</dbReference>
<dbReference type="SUPFAM" id="SSF90123">
    <property type="entry name" value="ABC transporter transmembrane region"/>
    <property type="match status" value="1"/>
</dbReference>